<proteinExistence type="predicted"/>
<dbReference type="RefSeq" id="WP_301137906.1">
    <property type="nucleotide sequence ID" value="NZ_JAUHTQ010000005.1"/>
</dbReference>
<evidence type="ECO:0000259" key="1">
    <source>
        <dbReference type="Pfam" id="PF13649"/>
    </source>
</evidence>
<sequence>MALMNPTKLDDWLSPHSKEWYKQLGALEGKYLYSWNSSHSEPNAETIFDEEVARMIENQKVLDIGCGHGDFTIKCSEIAKKIVGFDITDGFVQVGLGLANKKPNVSFIVGNTKDGLPFKTDEFDCAYIRKGPTSAYPYLKGIVKEGGCVIGMHPGDDSGKELADLFPKLFEPVYGTPILETIKERLANSNFSITSLEVLNSVEYIESPIDVLKLRCFGQKPSIYKLLYEKNLSEVTNIFEQNATNEGLPITFSRYLIRVIV</sequence>
<dbReference type="InterPro" id="IPR029063">
    <property type="entry name" value="SAM-dependent_MTases_sf"/>
</dbReference>
<dbReference type="GO" id="GO:0032259">
    <property type="term" value="P:methylation"/>
    <property type="evidence" value="ECO:0007669"/>
    <property type="project" value="UniProtKB-KW"/>
</dbReference>
<gene>
    <name evidence="2" type="ORF">QYB95_08450</name>
</gene>
<keyword evidence="2" id="KW-0489">Methyltransferase</keyword>
<evidence type="ECO:0000313" key="2">
    <source>
        <dbReference type="EMBL" id="MDN4493564.1"/>
    </source>
</evidence>
<protein>
    <submittedName>
        <fullName evidence="2">Methyltransferase domain-containing protein</fullName>
    </submittedName>
</protein>
<dbReference type="EMBL" id="JAUHTQ010000005">
    <property type="protein sequence ID" value="MDN4493564.1"/>
    <property type="molecule type" value="Genomic_DNA"/>
</dbReference>
<evidence type="ECO:0000313" key="3">
    <source>
        <dbReference type="Proteomes" id="UP001172743"/>
    </source>
</evidence>
<dbReference type="Gene3D" id="3.40.50.150">
    <property type="entry name" value="Vaccinia Virus protein VP39"/>
    <property type="match status" value="1"/>
</dbReference>
<accession>A0ABT8GQD6</accession>
<dbReference type="GO" id="GO:0008168">
    <property type="term" value="F:methyltransferase activity"/>
    <property type="evidence" value="ECO:0007669"/>
    <property type="project" value="UniProtKB-KW"/>
</dbReference>
<keyword evidence="2" id="KW-0808">Transferase</keyword>
<name>A0ABT8GQD6_9BACL</name>
<keyword evidence="3" id="KW-1185">Reference proteome</keyword>
<dbReference type="CDD" id="cd02440">
    <property type="entry name" value="AdoMet_MTases"/>
    <property type="match status" value="1"/>
</dbReference>
<comment type="caution">
    <text evidence="2">The sequence shown here is derived from an EMBL/GenBank/DDBJ whole genome shotgun (WGS) entry which is preliminary data.</text>
</comment>
<dbReference type="Pfam" id="PF13649">
    <property type="entry name" value="Methyltransf_25"/>
    <property type="match status" value="1"/>
</dbReference>
<feature type="domain" description="Methyltransferase" evidence="1">
    <location>
        <begin position="61"/>
        <end position="129"/>
    </location>
</feature>
<dbReference type="SUPFAM" id="SSF53335">
    <property type="entry name" value="S-adenosyl-L-methionine-dependent methyltransferases"/>
    <property type="match status" value="1"/>
</dbReference>
<reference evidence="2" key="1">
    <citation type="submission" date="2023-07" db="EMBL/GenBank/DDBJ databases">
        <title>Ureibacillus sp. isolated from freshwater well.</title>
        <authorList>
            <person name="Kirdat K."/>
            <person name="Bhatt A."/>
            <person name="Teware R."/>
            <person name="Bhavsar Y."/>
            <person name="Yadav A."/>
        </authorList>
    </citation>
    <scope>NUCLEOTIDE SEQUENCE</scope>
    <source>
        <strain evidence="2">BA0131</strain>
    </source>
</reference>
<organism evidence="2 3">
    <name type="scientific">Ureibacillus aquaedulcis</name>
    <dbReference type="NCBI Taxonomy" id="3058421"/>
    <lineage>
        <taxon>Bacteria</taxon>
        <taxon>Bacillati</taxon>
        <taxon>Bacillota</taxon>
        <taxon>Bacilli</taxon>
        <taxon>Bacillales</taxon>
        <taxon>Caryophanaceae</taxon>
        <taxon>Ureibacillus</taxon>
    </lineage>
</organism>
<dbReference type="InterPro" id="IPR041698">
    <property type="entry name" value="Methyltransf_25"/>
</dbReference>
<dbReference type="Proteomes" id="UP001172743">
    <property type="component" value="Unassembled WGS sequence"/>
</dbReference>